<protein>
    <submittedName>
        <fullName evidence="2">ATPases of PP-loop superfamily protein</fullName>
    </submittedName>
</protein>
<dbReference type="Gene3D" id="3.90.1490.10">
    <property type="entry name" value="putative n-type atp pyrophosphatase, domain 2"/>
    <property type="match status" value="1"/>
</dbReference>
<dbReference type="Proteomes" id="UP000015462">
    <property type="component" value="Unassembled WGS sequence"/>
</dbReference>
<dbReference type="EMBL" id="ASHL01000002">
    <property type="protein sequence ID" value="EPD13542.1"/>
    <property type="molecule type" value="Genomic_DNA"/>
</dbReference>
<evidence type="ECO:0000313" key="2">
    <source>
        <dbReference type="EMBL" id="EPD13542.1"/>
    </source>
</evidence>
<dbReference type="AlphaFoldDB" id="A0AB33Z317"/>
<accession>A0AB33Z317</accession>
<dbReference type="SUPFAM" id="SSF52402">
    <property type="entry name" value="Adenine nucleotide alpha hydrolases-like"/>
    <property type="match status" value="1"/>
</dbReference>
<evidence type="ECO:0000259" key="1">
    <source>
        <dbReference type="Pfam" id="PF01902"/>
    </source>
</evidence>
<name>A0AB33Z317_9GAMM</name>
<sequence length="226" mass="25295">MTKKKTLLSWSSGKDSAWTLYQLQQDEDIELLGLVTTVNQTHQRVAMHAVRVELLKQQAAAADLPLYIIPIPSPCSNNEYNRAMSAFFESIEKLGATHMAFGDLFLEDIRQYRIDNLKPTGIEPLFPLWLKPTDQLAQQMIAAGLKTHITCIDPKQLPASFVGRDFNQQFLDDLPIGVDPCGENGEFHSFAYAGPMFKYSIGVLLGEVVERDGFVFADLMPTEEAV</sequence>
<gene>
    <name evidence="2" type="ORF">L196_03376</name>
</gene>
<proteinExistence type="predicted"/>
<evidence type="ECO:0000313" key="3">
    <source>
        <dbReference type="Proteomes" id="UP000015462"/>
    </source>
</evidence>
<dbReference type="Gene3D" id="3.40.50.620">
    <property type="entry name" value="HUPs"/>
    <property type="match status" value="1"/>
</dbReference>
<reference evidence="2 3" key="1">
    <citation type="journal article" date="2013" name="Genome Announc.">
        <title>Genome Sequence of the Pyrene- and Fluoranthene-Degrading Bacterium Cycloclasticus sp. Strain PY97M.</title>
        <authorList>
            <person name="Cui Z."/>
            <person name="Xu G."/>
            <person name="Li Q."/>
            <person name="Gao W."/>
            <person name="Zheng L."/>
        </authorList>
    </citation>
    <scope>NUCLEOTIDE SEQUENCE [LARGE SCALE GENOMIC DNA]</scope>
    <source>
        <strain evidence="2 3">PY97M</strain>
    </source>
</reference>
<dbReference type="InterPro" id="IPR002761">
    <property type="entry name" value="Diphthami_syn_dom"/>
</dbReference>
<organism evidence="2 3">
    <name type="scientific">Cycloclasticus pugetii</name>
    <dbReference type="NCBI Taxonomy" id="34068"/>
    <lineage>
        <taxon>Bacteria</taxon>
        <taxon>Pseudomonadati</taxon>
        <taxon>Pseudomonadota</taxon>
        <taxon>Gammaproteobacteria</taxon>
        <taxon>Thiotrichales</taxon>
        <taxon>Piscirickettsiaceae</taxon>
        <taxon>Cycloclasticus</taxon>
    </lineage>
</organism>
<comment type="caution">
    <text evidence="2">The sequence shown here is derived from an EMBL/GenBank/DDBJ whole genome shotgun (WGS) entry which is preliminary data.</text>
</comment>
<dbReference type="RefSeq" id="WP_016389969.1">
    <property type="nucleotide sequence ID" value="NZ_KE646806.1"/>
</dbReference>
<feature type="domain" description="Diphthamide synthase" evidence="1">
    <location>
        <begin position="5"/>
        <end position="211"/>
    </location>
</feature>
<dbReference type="InterPro" id="IPR014729">
    <property type="entry name" value="Rossmann-like_a/b/a_fold"/>
</dbReference>
<dbReference type="Pfam" id="PF01902">
    <property type="entry name" value="Diphthami_syn_2"/>
    <property type="match status" value="1"/>
</dbReference>
<keyword evidence="3" id="KW-1185">Reference proteome</keyword>